<evidence type="ECO:0000256" key="1">
    <source>
        <dbReference type="SAM" id="MobiDB-lite"/>
    </source>
</evidence>
<comment type="caution">
    <text evidence="2">The sequence shown here is derived from an EMBL/GenBank/DDBJ whole genome shotgun (WGS) entry which is preliminary data.</text>
</comment>
<evidence type="ECO:0000313" key="2">
    <source>
        <dbReference type="EMBL" id="KAK8051440.1"/>
    </source>
</evidence>
<feature type="region of interest" description="Disordered" evidence="1">
    <location>
        <begin position="45"/>
        <end position="80"/>
    </location>
</feature>
<name>A0ABR1TZZ6_9PEZI</name>
<proteinExistence type="predicted"/>
<protein>
    <submittedName>
        <fullName evidence="2">Uncharacterized protein</fullName>
    </submittedName>
</protein>
<organism evidence="2 3">
    <name type="scientific">Apiospora rasikravindrae</name>
    <dbReference type="NCBI Taxonomy" id="990691"/>
    <lineage>
        <taxon>Eukaryota</taxon>
        <taxon>Fungi</taxon>
        <taxon>Dikarya</taxon>
        <taxon>Ascomycota</taxon>
        <taxon>Pezizomycotina</taxon>
        <taxon>Sordariomycetes</taxon>
        <taxon>Xylariomycetidae</taxon>
        <taxon>Amphisphaeriales</taxon>
        <taxon>Apiosporaceae</taxon>
        <taxon>Apiospora</taxon>
    </lineage>
</organism>
<sequence length="358" mass="39499">MENHGSAFTDKTGHAIGPVHRPSDHASGSNHVPLAELAGDEGDVNVLTSQPAKPPPYSTPSSSSLEVRNNQTPLGKGPQYYPGLPLLDYRQYSPPMFELSGDSTTITSKATYLSANAKALSTLLQTLASVPPKPQILVQGARGRRVDFSIKMNLMSLLVPDDPQDRLDYIRVVKRDEMACRGGGGSQPSLKPDVAGGSLEEWCERFVADPANIKTFLLERVVANLDTNWLEGQLRSLVAATDYNGHVTVAFPVTHCKVLVQSPDKVNKFFTSVSALFTGKSKYEVVKAVWPFATAKNNEQGRKCIVQSEKTWWEEWKDPIKYAIVTKRHGYVTNEDKLECIMESKGKSVTVNWEMAEY</sequence>
<keyword evidence="3" id="KW-1185">Reference proteome</keyword>
<feature type="region of interest" description="Disordered" evidence="1">
    <location>
        <begin position="1"/>
        <end position="33"/>
    </location>
</feature>
<dbReference type="PANTHER" id="PTHR37848:SF1">
    <property type="entry name" value="SUN DOMAIN-CONTAINING PROTEIN"/>
    <property type="match status" value="1"/>
</dbReference>
<dbReference type="Proteomes" id="UP001444661">
    <property type="component" value="Unassembled WGS sequence"/>
</dbReference>
<evidence type="ECO:0000313" key="3">
    <source>
        <dbReference type="Proteomes" id="UP001444661"/>
    </source>
</evidence>
<gene>
    <name evidence="2" type="ORF">PG993_002825</name>
</gene>
<accession>A0ABR1TZZ6</accession>
<dbReference type="EMBL" id="JAQQWK010000002">
    <property type="protein sequence ID" value="KAK8051440.1"/>
    <property type="molecule type" value="Genomic_DNA"/>
</dbReference>
<dbReference type="PANTHER" id="PTHR37848">
    <property type="entry name" value="EXPRESSED PROTEIN"/>
    <property type="match status" value="1"/>
</dbReference>
<reference evidence="2 3" key="1">
    <citation type="submission" date="2023-01" db="EMBL/GenBank/DDBJ databases">
        <title>Analysis of 21 Apiospora genomes using comparative genomics revels a genus with tremendous synthesis potential of carbohydrate active enzymes and secondary metabolites.</title>
        <authorList>
            <person name="Sorensen T."/>
        </authorList>
    </citation>
    <scope>NUCLEOTIDE SEQUENCE [LARGE SCALE GENOMIC DNA]</scope>
    <source>
        <strain evidence="2 3">CBS 33761</strain>
    </source>
</reference>